<evidence type="ECO:0000256" key="2">
    <source>
        <dbReference type="ARBA" id="ARBA00022448"/>
    </source>
</evidence>
<feature type="transmembrane region" description="Helical" evidence="7">
    <location>
        <begin position="88"/>
        <end position="110"/>
    </location>
</feature>
<dbReference type="RefSeq" id="WP_245762828.1">
    <property type="nucleotide sequence ID" value="NZ_FNGQ01000001.1"/>
</dbReference>
<gene>
    <name evidence="9" type="ORF">SAMN04488591_0837</name>
</gene>
<evidence type="ECO:0000313" key="10">
    <source>
        <dbReference type="Proteomes" id="UP000198877"/>
    </source>
</evidence>
<evidence type="ECO:0000256" key="1">
    <source>
        <dbReference type="ARBA" id="ARBA00004651"/>
    </source>
</evidence>
<feature type="domain" description="ABC transmembrane type-1" evidence="8">
    <location>
        <begin position="84"/>
        <end position="274"/>
    </location>
</feature>
<reference evidence="10" key="1">
    <citation type="submission" date="2016-10" db="EMBL/GenBank/DDBJ databases">
        <authorList>
            <person name="Varghese N."/>
            <person name="Submissions S."/>
        </authorList>
    </citation>
    <scope>NUCLEOTIDE SEQUENCE [LARGE SCALE GENOMIC DNA]</scope>
    <source>
        <strain evidence="10">CL127</strain>
    </source>
</reference>
<dbReference type="InterPro" id="IPR025966">
    <property type="entry name" value="OppC_N"/>
</dbReference>
<keyword evidence="4 7" id="KW-0812">Transmembrane</keyword>
<dbReference type="EMBL" id="FOYR01000001">
    <property type="protein sequence ID" value="SFR38086.1"/>
    <property type="molecule type" value="Genomic_DNA"/>
</dbReference>
<comment type="subcellular location">
    <subcellularLocation>
        <location evidence="1 7">Cell membrane</location>
        <topology evidence="1 7">Multi-pass membrane protein</topology>
    </subcellularLocation>
</comment>
<feature type="transmembrane region" description="Helical" evidence="7">
    <location>
        <begin position="256"/>
        <end position="277"/>
    </location>
</feature>
<keyword evidence="5 7" id="KW-1133">Transmembrane helix</keyword>
<accession>A0A1I6G7A9</accession>
<dbReference type="GO" id="GO:0005886">
    <property type="term" value="C:plasma membrane"/>
    <property type="evidence" value="ECO:0007669"/>
    <property type="project" value="UniProtKB-SubCell"/>
</dbReference>
<evidence type="ECO:0000313" key="9">
    <source>
        <dbReference type="EMBL" id="SFR38086.1"/>
    </source>
</evidence>
<dbReference type="InterPro" id="IPR035906">
    <property type="entry name" value="MetI-like_sf"/>
</dbReference>
<dbReference type="SUPFAM" id="SSF161098">
    <property type="entry name" value="MetI-like"/>
    <property type="match status" value="1"/>
</dbReference>
<dbReference type="Proteomes" id="UP000198877">
    <property type="component" value="Unassembled WGS sequence"/>
</dbReference>
<evidence type="ECO:0000256" key="6">
    <source>
        <dbReference type="ARBA" id="ARBA00023136"/>
    </source>
</evidence>
<sequence>MTMSTVAMATIPRRRRRRRAPGLVTASVVFLVVIVLAAIFAPLIAPMNPNTTDILNASSGPSAEHWLGADTTGRDTLSRLLYGARLSLLAPLAVVILTTIVGAIVGLAAARSGGAVDLILSRAMDIVFAFPSLLLGLLAVAIFGPGLTAPIIALAIGYIPFLGRIVRTATQQEQARPYIGSHTVMGFSSWWITVRHILPNIVPLLLAQATLAFGYAMLDIAALSYLGLGVQPPAADWGSMIAQSQSAVMQGQLWGMFWPSLAVILTVLSVNVVGEYLTDRTSPHGRSVR</sequence>
<proteinExistence type="inferred from homology"/>
<evidence type="ECO:0000259" key="8">
    <source>
        <dbReference type="PROSITE" id="PS50928"/>
    </source>
</evidence>
<evidence type="ECO:0000256" key="4">
    <source>
        <dbReference type="ARBA" id="ARBA00022692"/>
    </source>
</evidence>
<organism evidence="9 10">
    <name type="scientific">Microbacterium azadirachtae</name>
    <dbReference type="NCBI Taxonomy" id="582680"/>
    <lineage>
        <taxon>Bacteria</taxon>
        <taxon>Bacillati</taxon>
        <taxon>Actinomycetota</taxon>
        <taxon>Actinomycetes</taxon>
        <taxon>Micrococcales</taxon>
        <taxon>Microbacteriaceae</taxon>
        <taxon>Microbacterium</taxon>
    </lineage>
</organism>
<comment type="similarity">
    <text evidence="7">Belongs to the binding-protein-dependent transport system permease family.</text>
</comment>
<keyword evidence="2 7" id="KW-0813">Transport</keyword>
<name>A0A1I6G7A9_9MICO</name>
<dbReference type="Gene3D" id="1.10.3720.10">
    <property type="entry name" value="MetI-like"/>
    <property type="match status" value="1"/>
</dbReference>
<dbReference type="PANTHER" id="PTHR43386:SF1">
    <property type="entry name" value="D,D-DIPEPTIDE TRANSPORT SYSTEM PERMEASE PROTEIN DDPC-RELATED"/>
    <property type="match status" value="1"/>
</dbReference>
<evidence type="ECO:0000256" key="5">
    <source>
        <dbReference type="ARBA" id="ARBA00022989"/>
    </source>
</evidence>
<dbReference type="PANTHER" id="PTHR43386">
    <property type="entry name" value="OLIGOPEPTIDE TRANSPORT SYSTEM PERMEASE PROTEIN APPC"/>
    <property type="match status" value="1"/>
</dbReference>
<dbReference type="PROSITE" id="PS50928">
    <property type="entry name" value="ABC_TM1"/>
    <property type="match status" value="1"/>
</dbReference>
<dbReference type="Pfam" id="PF00528">
    <property type="entry name" value="BPD_transp_1"/>
    <property type="match status" value="1"/>
</dbReference>
<feature type="transmembrane region" description="Helical" evidence="7">
    <location>
        <begin position="21"/>
        <end position="45"/>
    </location>
</feature>
<dbReference type="GO" id="GO:0055085">
    <property type="term" value="P:transmembrane transport"/>
    <property type="evidence" value="ECO:0007669"/>
    <property type="project" value="InterPro"/>
</dbReference>
<feature type="transmembrane region" description="Helical" evidence="7">
    <location>
        <begin position="149"/>
        <end position="166"/>
    </location>
</feature>
<evidence type="ECO:0000256" key="7">
    <source>
        <dbReference type="RuleBase" id="RU363032"/>
    </source>
</evidence>
<dbReference type="CDD" id="cd06261">
    <property type="entry name" value="TM_PBP2"/>
    <property type="match status" value="1"/>
</dbReference>
<protein>
    <submittedName>
        <fullName evidence="9">Peptide/nickel transport system permease protein</fullName>
    </submittedName>
</protein>
<feature type="transmembrane region" description="Helical" evidence="7">
    <location>
        <begin position="122"/>
        <end position="143"/>
    </location>
</feature>
<dbReference type="AlphaFoldDB" id="A0A1I6G7A9"/>
<keyword evidence="6 7" id="KW-0472">Membrane</keyword>
<dbReference type="Pfam" id="PF12911">
    <property type="entry name" value="OppC_N"/>
    <property type="match status" value="1"/>
</dbReference>
<keyword evidence="3" id="KW-1003">Cell membrane</keyword>
<dbReference type="InterPro" id="IPR050366">
    <property type="entry name" value="BP-dependent_transpt_permease"/>
</dbReference>
<feature type="transmembrane region" description="Helical" evidence="7">
    <location>
        <begin position="197"/>
        <end position="218"/>
    </location>
</feature>
<evidence type="ECO:0000256" key="3">
    <source>
        <dbReference type="ARBA" id="ARBA00022475"/>
    </source>
</evidence>
<dbReference type="InterPro" id="IPR000515">
    <property type="entry name" value="MetI-like"/>
</dbReference>